<comment type="pathway">
    <text evidence="3 10">Carbohydrate metabolism; galactose metabolism.</text>
</comment>
<dbReference type="EMBL" id="JAPDDT010000001">
    <property type="protein sequence ID" value="MCW1921827.1"/>
    <property type="molecule type" value="Genomic_DNA"/>
</dbReference>
<evidence type="ECO:0000313" key="13">
    <source>
        <dbReference type="Proteomes" id="UP001320876"/>
    </source>
</evidence>
<protein>
    <recommendedName>
        <fullName evidence="6 10">UDP-glucose 4-epimerase</fullName>
        <ecNumber evidence="5 10">5.1.3.2</ecNumber>
    </recommendedName>
</protein>
<keyword evidence="8 10" id="KW-0413">Isomerase</keyword>
<comment type="similarity">
    <text evidence="4 10">Belongs to the NAD(P)-dependent epimerase/dehydratase family.</text>
</comment>
<accession>A0ABT3GDX7</accession>
<sequence>MSAPVLVTGGAGYIGSHTVRLLASQGRKVVVLDNLVYGHREAIVDEGVDLVVGDVGDRKLLEELFTKHAFGAVVHFAAYAYVGESVTDPLKYYRNNTAEPLTMLEVMQAHGCKSFVFSSTCATYGVPESIPISESNPQNPINPYGRSKLMLEWVLADCDRAWGLKSACLRYFNASGCADDGLIGEDHDPETHLIPRVLMAVTGEISHVDVFGTDYPTPDGTGVRDYIHVADLASAHAKAIDHLTAGGDSVRCNLGTGVGVSVKEIISAVEEVTGKTVPVQYGPRRAGDPPQLLADPRLAKEVLGWVAEHRDVRDMVRSAWAWMDGPKKGRYSA</sequence>
<dbReference type="EC" id="5.1.3.2" evidence="5 10"/>
<dbReference type="PANTHER" id="PTHR43725">
    <property type="entry name" value="UDP-GLUCOSE 4-EPIMERASE"/>
    <property type="match status" value="1"/>
</dbReference>
<comment type="catalytic activity">
    <reaction evidence="1 10">
        <text>UDP-alpha-D-glucose = UDP-alpha-D-galactose</text>
        <dbReference type="Rhea" id="RHEA:22168"/>
        <dbReference type="ChEBI" id="CHEBI:58885"/>
        <dbReference type="ChEBI" id="CHEBI:66914"/>
        <dbReference type="EC" id="5.1.3.2"/>
    </reaction>
</comment>
<evidence type="ECO:0000256" key="6">
    <source>
        <dbReference type="ARBA" id="ARBA00018569"/>
    </source>
</evidence>
<dbReference type="Proteomes" id="UP001320876">
    <property type="component" value="Unassembled WGS sequence"/>
</dbReference>
<evidence type="ECO:0000256" key="8">
    <source>
        <dbReference type="ARBA" id="ARBA00023235"/>
    </source>
</evidence>
<dbReference type="GO" id="GO:0003978">
    <property type="term" value="F:UDP-glucose 4-epimerase activity"/>
    <property type="evidence" value="ECO:0007669"/>
    <property type="project" value="UniProtKB-EC"/>
</dbReference>
<feature type="domain" description="NAD-dependent epimerase/dehydratase" evidence="11">
    <location>
        <begin position="5"/>
        <end position="255"/>
    </location>
</feature>
<evidence type="ECO:0000256" key="4">
    <source>
        <dbReference type="ARBA" id="ARBA00007637"/>
    </source>
</evidence>
<dbReference type="InterPro" id="IPR005886">
    <property type="entry name" value="UDP_G4E"/>
</dbReference>
<evidence type="ECO:0000256" key="10">
    <source>
        <dbReference type="RuleBase" id="RU366046"/>
    </source>
</evidence>
<comment type="cofactor">
    <cofactor evidence="2 10">
        <name>NAD(+)</name>
        <dbReference type="ChEBI" id="CHEBI:57540"/>
    </cofactor>
</comment>
<dbReference type="Gene3D" id="3.40.50.720">
    <property type="entry name" value="NAD(P)-binding Rossmann-like Domain"/>
    <property type="match status" value="1"/>
</dbReference>
<evidence type="ECO:0000259" key="11">
    <source>
        <dbReference type="Pfam" id="PF01370"/>
    </source>
</evidence>
<proteinExistence type="inferred from homology"/>
<dbReference type="InterPro" id="IPR036291">
    <property type="entry name" value="NAD(P)-bd_dom_sf"/>
</dbReference>
<evidence type="ECO:0000256" key="3">
    <source>
        <dbReference type="ARBA" id="ARBA00004947"/>
    </source>
</evidence>
<evidence type="ECO:0000256" key="1">
    <source>
        <dbReference type="ARBA" id="ARBA00000083"/>
    </source>
</evidence>
<dbReference type="InterPro" id="IPR001509">
    <property type="entry name" value="Epimerase_deHydtase"/>
</dbReference>
<comment type="subunit">
    <text evidence="10">Homodimer.</text>
</comment>
<comment type="caution">
    <text evidence="12">The sequence shown here is derived from an EMBL/GenBank/DDBJ whole genome shotgun (WGS) entry which is preliminary data.</text>
</comment>
<evidence type="ECO:0000256" key="5">
    <source>
        <dbReference type="ARBA" id="ARBA00013189"/>
    </source>
</evidence>
<evidence type="ECO:0000256" key="2">
    <source>
        <dbReference type="ARBA" id="ARBA00001911"/>
    </source>
</evidence>
<keyword evidence="13" id="KW-1185">Reference proteome</keyword>
<dbReference type="PANTHER" id="PTHR43725:SF53">
    <property type="entry name" value="UDP-ARABINOSE 4-EPIMERASE 1"/>
    <property type="match status" value="1"/>
</dbReference>
<organism evidence="12 13">
    <name type="scientific">Luteolibacter arcticus</name>
    <dbReference type="NCBI Taxonomy" id="1581411"/>
    <lineage>
        <taxon>Bacteria</taxon>
        <taxon>Pseudomonadati</taxon>
        <taxon>Verrucomicrobiota</taxon>
        <taxon>Verrucomicrobiia</taxon>
        <taxon>Verrucomicrobiales</taxon>
        <taxon>Verrucomicrobiaceae</taxon>
        <taxon>Luteolibacter</taxon>
    </lineage>
</organism>
<evidence type="ECO:0000256" key="7">
    <source>
        <dbReference type="ARBA" id="ARBA00023027"/>
    </source>
</evidence>
<evidence type="ECO:0000313" key="12">
    <source>
        <dbReference type="EMBL" id="MCW1921827.1"/>
    </source>
</evidence>
<gene>
    <name evidence="12" type="primary">galE</name>
    <name evidence="12" type="ORF">OKA05_04640</name>
</gene>
<dbReference type="SUPFAM" id="SSF51735">
    <property type="entry name" value="NAD(P)-binding Rossmann-fold domains"/>
    <property type="match status" value="1"/>
</dbReference>
<keyword evidence="7 10" id="KW-0520">NAD</keyword>
<name>A0ABT3GDX7_9BACT</name>
<keyword evidence="9 10" id="KW-0119">Carbohydrate metabolism</keyword>
<dbReference type="NCBIfam" id="TIGR01179">
    <property type="entry name" value="galE"/>
    <property type="match status" value="1"/>
</dbReference>
<reference evidence="12 13" key="1">
    <citation type="submission" date="2022-10" db="EMBL/GenBank/DDBJ databases">
        <title>Luteolibacter arcticus strain CCTCC AB 2014275, whole genome shotgun sequencing project.</title>
        <authorList>
            <person name="Zhao G."/>
            <person name="Shen L."/>
        </authorList>
    </citation>
    <scope>NUCLEOTIDE SEQUENCE [LARGE SCALE GENOMIC DNA]</scope>
    <source>
        <strain evidence="12 13">CCTCC AB 2014275</strain>
    </source>
</reference>
<dbReference type="RefSeq" id="WP_264485936.1">
    <property type="nucleotide sequence ID" value="NZ_JAPDDT010000001.1"/>
</dbReference>
<dbReference type="Gene3D" id="3.90.25.10">
    <property type="entry name" value="UDP-galactose 4-epimerase, domain 1"/>
    <property type="match status" value="1"/>
</dbReference>
<dbReference type="Pfam" id="PF01370">
    <property type="entry name" value="Epimerase"/>
    <property type="match status" value="1"/>
</dbReference>
<dbReference type="CDD" id="cd05247">
    <property type="entry name" value="UDP_G4E_1_SDR_e"/>
    <property type="match status" value="1"/>
</dbReference>
<evidence type="ECO:0000256" key="9">
    <source>
        <dbReference type="ARBA" id="ARBA00023277"/>
    </source>
</evidence>